<sequence>MTTLADKTILSGGDNRLPMLEIDMYDSYKKGETLRDFYLIFSLLLHDMDIYNVKPKQFQVNTMFLNTLPPEWSKFMIDVKLDKVLLVQAQENGQILHLEELAFLANPGIAEGQATQTVITHNAAYQADDLDAYDSDCDELNTAKAALMANLSHCGSYALTEVHNPDNMDDNMINQDPSPSSTPTRVEVPKELPKDKVKIDIEEIETINIELDHSVSKLIAKNEHLKQTYKQLYDSIKPTRVQSKEQCDMLTNQVNQMSMEVSDLNVNLQEKGLIIADLIDELRKLKGKAIDVNAVTSHTIAPEMLTIDVEPRAPKLLNNGTVHPDYLRHTQEQDVILRKVVEQGKSQNPLNNSLDHTCKYTKRIHELLLLIRQTCPSINNSCDKLVVVTLKNKDKTVRFTKPVTSLGSTKTASSSNLVSKIPMLYSTRVKPYTSASGPQPSGNAKKETIIVQHSKLNVNSELICVKCHGCMLSDNHDLCVPNVINDVNAGLKSKSALKHSKRKVWKPTGKVFTKIGYTWRPIGRTFTIVGNACPLTRITTPTVLKMIHLSL</sequence>
<evidence type="ECO:0000313" key="1">
    <source>
        <dbReference type="EMBL" id="GEU39146.1"/>
    </source>
</evidence>
<proteinExistence type="predicted"/>
<name>A0A6L2JQA0_TANCI</name>
<dbReference type="AlphaFoldDB" id="A0A6L2JQA0"/>
<protein>
    <recommendedName>
        <fullName evidence="2">Integrase, catalytic region, zinc finger, CCHC-type, peptidase aspartic, catalytic</fullName>
    </recommendedName>
</protein>
<organism evidence="1">
    <name type="scientific">Tanacetum cinerariifolium</name>
    <name type="common">Dalmatian daisy</name>
    <name type="synonym">Chrysanthemum cinerariifolium</name>
    <dbReference type="NCBI Taxonomy" id="118510"/>
    <lineage>
        <taxon>Eukaryota</taxon>
        <taxon>Viridiplantae</taxon>
        <taxon>Streptophyta</taxon>
        <taxon>Embryophyta</taxon>
        <taxon>Tracheophyta</taxon>
        <taxon>Spermatophyta</taxon>
        <taxon>Magnoliopsida</taxon>
        <taxon>eudicotyledons</taxon>
        <taxon>Gunneridae</taxon>
        <taxon>Pentapetalae</taxon>
        <taxon>asterids</taxon>
        <taxon>campanulids</taxon>
        <taxon>Asterales</taxon>
        <taxon>Asteraceae</taxon>
        <taxon>Asteroideae</taxon>
        <taxon>Anthemideae</taxon>
        <taxon>Anthemidinae</taxon>
        <taxon>Tanacetum</taxon>
    </lineage>
</organism>
<reference evidence="1" key="1">
    <citation type="journal article" date="2019" name="Sci. Rep.">
        <title>Draft genome of Tanacetum cinerariifolium, the natural source of mosquito coil.</title>
        <authorList>
            <person name="Yamashiro T."/>
            <person name="Shiraishi A."/>
            <person name="Satake H."/>
            <person name="Nakayama K."/>
        </authorList>
    </citation>
    <scope>NUCLEOTIDE SEQUENCE</scope>
</reference>
<accession>A0A6L2JQA0</accession>
<evidence type="ECO:0008006" key="2">
    <source>
        <dbReference type="Google" id="ProtNLM"/>
    </source>
</evidence>
<dbReference type="EMBL" id="BKCJ010001138">
    <property type="protein sequence ID" value="GEU39146.1"/>
    <property type="molecule type" value="Genomic_DNA"/>
</dbReference>
<gene>
    <name evidence="1" type="ORF">Tci_011124</name>
</gene>
<comment type="caution">
    <text evidence="1">The sequence shown here is derived from an EMBL/GenBank/DDBJ whole genome shotgun (WGS) entry which is preliminary data.</text>
</comment>